<dbReference type="AlphaFoldDB" id="A0A3M8DPE4"/>
<reference evidence="1 2" key="1">
    <citation type="submission" date="2018-10" db="EMBL/GenBank/DDBJ databases">
        <title>Phylogenomics of Brevibacillus.</title>
        <authorList>
            <person name="Dunlap C."/>
        </authorList>
    </citation>
    <scope>NUCLEOTIDE SEQUENCE [LARGE SCALE GENOMIC DNA]</scope>
    <source>
        <strain evidence="1 2">JCM 15716</strain>
    </source>
</reference>
<dbReference type="Proteomes" id="UP000271031">
    <property type="component" value="Unassembled WGS sequence"/>
</dbReference>
<dbReference type="EMBL" id="RHHQ01000008">
    <property type="protein sequence ID" value="RNB89993.1"/>
    <property type="molecule type" value="Genomic_DNA"/>
</dbReference>
<comment type="caution">
    <text evidence="1">The sequence shown here is derived from an EMBL/GenBank/DDBJ whole genome shotgun (WGS) entry which is preliminary data.</text>
</comment>
<evidence type="ECO:0000313" key="2">
    <source>
        <dbReference type="Proteomes" id="UP000271031"/>
    </source>
</evidence>
<gene>
    <name evidence="1" type="ORF">EDM56_12640</name>
</gene>
<organism evidence="1 2">
    <name type="scientific">Brevibacillus fluminis</name>
    <dbReference type="NCBI Taxonomy" id="511487"/>
    <lineage>
        <taxon>Bacteria</taxon>
        <taxon>Bacillati</taxon>
        <taxon>Bacillota</taxon>
        <taxon>Bacilli</taxon>
        <taxon>Bacillales</taxon>
        <taxon>Paenibacillaceae</taxon>
        <taxon>Brevibacillus</taxon>
    </lineage>
</organism>
<accession>A0A3M8DPE4</accession>
<proteinExistence type="predicted"/>
<evidence type="ECO:0000313" key="1">
    <source>
        <dbReference type="EMBL" id="RNB89993.1"/>
    </source>
</evidence>
<protein>
    <submittedName>
        <fullName evidence="1">Uncharacterized protein</fullName>
    </submittedName>
</protein>
<sequence length="83" mass="9611">MHLHTSSFDQMDRKGFFVMWSTFYLFDQQVHQETFSSIKKGNESGWIIFPYGGMYSGNGNTKTSGKGFFHCTGIYMYKNGGRR</sequence>
<keyword evidence="2" id="KW-1185">Reference proteome</keyword>
<name>A0A3M8DPE4_9BACL</name>